<evidence type="ECO:0000259" key="9">
    <source>
        <dbReference type="PROSITE" id="PS50885"/>
    </source>
</evidence>
<keyword evidence="7" id="KW-0812">Transmembrane</keyword>
<accession>A0A073JYG9</accession>
<comment type="caution">
    <text evidence="10">The sequence shown here is derived from an EMBL/GenBank/DDBJ whole genome shotgun (WGS) entry which is preliminary data.</text>
</comment>
<dbReference type="PROSITE" id="PS50111">
    <property type="entry name" value="CHEMOTAXIS_TRANSDUC_2"/>
    <property type="match status" value="1"/>
</dbReference>
<dbReference type="Pfam" id="PF00672">
    <property type="entry name" value="HAMP"/>
    <property type="match status" value="1"/>
</dbReference>
<evidence type="ECO:0000259" key="8">
    <source>
        <dbReference type="PROSITE" id="PS50111"/>
    </source>
</evidence>
<evidence type="ECO:0000313" key="10">
    <source>
        <dbReference type="EMBL" id="KEK19306.1"/>
    </source>
</evidence>
<keyword evidence="3 7" id="KW-0472">Membrane</keyword>
<dbReference type="SMART" id="SM00304">
    <property type="entry name" value="HAMP"/>
    <property type="match status" value="2"/>
</dbReference>
<evidence type="ECO:0000313" key="11">
    <source>
        <dbReference type="Proteomes" id="UP000027822"/>
    </source>
</evidence>
<feature type="transmembrane region" description="Helical" evidence="7">
    <location>
        <begin position="14"/>
        <end position="36"/>
    </location>
</feature>
<feature type="domain" description="Methyl-accepting transducer" evidence="8">
    <location>
        <begin position="292"/>
        <end position="528"/>
    </location>
</feature>
<dbReference type="SMART" id="SM00283">
    <property type="entry name" value="MA"/>
    <property type="match status" value="1"/>
</dbReference>
<dbReference type="GO" id="GO:0007165">
    <property type="term" value="P:signal transduction"/>
    <property type="evidence" value="ECO:0007669"/>
    <property type="project" value="UniProtKB-KW"/>
</dbReference>
<keyword evidence="4 6" id="KW-0807">Transducer</keyword>
<dbReference type="CDD" id="cd06225">
    <property type="entry name" value="HAMP"/>
    <property type="match status" value="1"/>
</dbReference>
<sequence length="578" mass="64088">MNFWKRMSFFKKSISLTVLVVFMLVGGMTIFSFNIFQKSMMALLEERAMETGEIVLSDIDESIVKELAKDPTAQRIKQERLTEQLEEVTETIDSVGQVYVTGAKLNEKKEVQIVGMPRAVRDATKLENGDYYRQPAHWIEAYNGVLSSKKATVTDIYEDELGSWVTILEPVMDNNNNIVAIVASDMDASVIPNTKRTFLIQISILITVFLVITMSIQFFVIRASLAPLQELREGLRKVGEGDLNVHLKERLDDIGIINTYFNNSIEKFRKIIDKVKETAEQVSASSSELSASTEENNMSVQEIASSMENLHEGAKTQKVSVQQCLDIVNQMEMRVNEIAGATQHVAKASEGMENHSAEGNEVIVQIINQMNLIQRAVKDLSSIIYSLENRSQQISDIVTVITGISNQTNLLALNASIEASRAGEAGRGFAVVAEEVRKLAEQTETSAKDISKLISETQAETVEAVASMQKGATEVESGISLVHSSGAFFEKIAHSAQDVTKQVKEVSETSNEISKNNQEVVHFVNELAHVAKTYEESSSYVEESVKEQEMSVQEIAELATSLSTLSQELQDMIGEFKS</sequence>
<comment type="subcellular location">
    <subcellularLocation>
        <location evidence="1">Cell membrane</location>
    </subcellularLocation>
</comment>
<dbReference type="Pfam" id="PF00015">
    <property type="entry name" value="MCPsignal"/>
    <property type="match status" value="1"/>
</dbReference>
<dbReference type="GO" id="GO:0005886">
    <property type="term" value="C:plasma membrane"/>
    <property type="evidence" value="ECO:0007669"/>
    <property type="project" value="UniProtKB-SubCell"/>
</dbReference>
<dbReference type="STRING" id="574376.BAMA_23300"/>
<evidence type="ECO:0000256" key="2">
    <source>
        <dbReference type="ARBA" id="ARBA00022475"/>
    </source>
</evidence>
<evidence type="ECO:0000256" key="6">
    <source>
        <dbReference type="PROSITE-ProRule" id="PRU00284"/>
    </source>
</evidence>
<name>A0A073JYG9_9BACI</name>
<protein>
    <submittedName>
        <fullName evidence="10">Chemotaxis protein</fullName>
    </submittedName>
</protein>
<comment type="similarity">
    <text evidence="5">Belongs to the methyl-accepting chemotaxis (MCP) protein family.</text>
</comment>
<organism evidence="10 11">
    <name type="scientific">Bacillus manliponensis</name>
    <dbReference type="NCBI Taxonomy" id="574376"/>
    <lineage>
        <taxon>Bacteria</taxon>
        <taxon>Bacillati</taxon>
        <taxon>Bacillota</taxon>
        <taxon>Bacilli</taxon>
        <taxon>Bacillales</taxon>
        <taxon>Bacillaceae</taxon>
        <taxon>Bacillus</taxon>
        <taxon>Bacillus cereus group</taxon>
    </lineage>
</organism>
<evidence type="ECO:0000256" key="1">
    <source>
        <dbReference type="ARBA" id="ARBA00004236"/>
    </source>
</evidence>
<keyword evidence="7" id="KW-1133">Transmembrane helix</keyword>
<keyword evidence="11" id="KW-1185">Reference proteome</keyword>
<keyword evidence="2" id="KW-1003">Cell membrane</keyword>
<evidence type="ECO:0000256" key="3">
    <source>
        <dbReference type="ARBA" id="ARBA00023136"/>
    </source>
</evidence>
<dbReference type="Gene3D" id="1.10.287.950">
    <property type="entry name" value="Methyl-accepting chemotaxis protein"/>
    <property type="match status" value="1"/>
</dbReference>
<dbReference type="SUPFAM" id="SSF58104">
    <property type="entry name" value="Methyl-accepting chemotaxis protein (MCP) signaling domain"/>
    <property type="match status" value="1"/>
</dbReference>
<feature type="transmembrane region" description="Helical" evidence="7">
    <location>
        <begin position="198"/>
        <end position="220"/>
    </location>
</feature>
<dbReference type="InterPro" id="IPR004089">
    <property type="entry name" value="MCPsignal_dom"/>
</dbReference>
<dbReference type="eggNOG" id="COG0840">
    <property type="taxonomic scope" value="Bacteria"/>
</dbReference>
<dbReference type="InterPro" id="IPR003660">
    <property type="entry name" value="HAMP_dom"/>
</dbReference>
<dbReference type="CDD" id="cd11386">
    <property type="entry name" value="MCP_signal"/>
    <property type="match status" value="1"/>
</dbReference>
<gene>
    <name evidence="10" type="ORF">BAMA_23300</name>
</gene>
<feature type="domain" description="HAMP" evidence="9">
    <location>
        <begin position="222"/>
        <end position="273"/>
    </location>
</feature>
<dbReference type="PANTHER" id="PTHR32089:SF114">
    <property type="entry name" value="METHYL-ACCEPTING CHEMOTAXIS PROTEIN MCPB"/>
    <property type="match status" value="1"/>
</dbReference>
<evidence type="ECO:0000256" key="7">
    <source>
        <dbReference type="SAM" id="Phobius"/>
    </source>
</evidence>
<dbReference type="AlphaFoldDB" id="A0A073JYG9"/>
<reference evidence="10 11" key="1">
    <citation type="submission" date="2014-06" db="EMBL/GenBank/DDBJ databases">
        <title>Draft genome sequence of Bacillus manliponensis JCM 15802 (MCCC 1A00708).</title>
        <authorList>
            <person name="Lai Q."/>
            <person name="Liu Y."/>
            <person name="Shao Z."/>
        </authorList>
    </citation>
    <scope>NUCLEOTIDE SEQUENCE [LARGE SCALE GENOMIC DNA]</scope>
    <source>
        <strain evidence="10 11">JCM 15802</strain>
    </source>
</reference>
<proteinExistence type="inferred from homology"/>
<dbReference type="PROSITE" id="PS50885">
    <property type="entry name" value="HAMP"/>
    <property type="match status" value="1"/>
</dbReference>
<dbReference type="EMBL" id="JOTN01000008">
    <property type="protein sequence ID" value="KEK19306.1"/>
    <property type="molecule type" value="Genomic_DNA"/>
</dbReference>
<dbReference type="PANTHER" id="PTHR32089">
    <property type="entry name" value="METHYL-ACCEPTING CHEMOTAXIS PROTEIN MCPB"/>
    <property type="match status" value="1"/>
</dbReference>
<evidence type="ECO:0000256" key="5">
    <source>
        <dbReference type="ARBA" id="ARBA00029447"/>
    </source>
</evidence>
<dbReference type="Proteomes" id="UP000027822">
    <property type="component" value="Unassembled WGS sequence"/>
</dbReference>
<evidence type="ECO:0000256" key="4">
    <source>
        <dbReference type="ARBA" id="ARBA00023224"/>
    </source>
</evidence>